<dbReference type="SUPFAM" id="SSF49303">
    <property type="entry name" value="beta-Galactosidase/glucuronidase domain"/>
    <property type="match status" value="1"/>
</dbReference>
<evidence type="ECO:0000259" key="7">
    <source>
        <dbReference type="Pfam" id="PF22666"/>
    </source>
</evidence>
<evidence type="ECO:0000256" key="4">
    <source>
        <dbReference type="ARBA" id="ARBA00022801"/>
    </source>
</evidence>
<dbReference type="GO" id="GO:0004567">
    <property type="term" value="F:beta-mannosidase activity"/>
    <property type="evidence" value="ECO:0007669"/>
    <property type="project" value="UniProtKB-EC"/>
</dbReference>
<dbReference type="SUPFAM" id="SSF49785">
    <property type="entry name" value="Galactose-binding domain-like"/>
    <property type="match status" value="1"/>
</dbReference>
<dbReference type="InterPro" id="IPR054593">
    <property type="entry name" value="Beta-mannosidase-like_N2"/>
</dbReference>
<evidence type="ECO:0000256" key="3">
    <source>
        <dbReference type="ARBA" id="ARBA00012754"/>
    </source>
</evidence>
<evidence type="ECO:0000313" key="8">
    <source>
        <dbReference type="EMBL" id="MBB3733539.1"/>
    </source>
</evidence>
<dbReference type="EMBL" id="JACIBV010000002">
    <property type="protein sequence ID" value="MBB3733539.1"/>
    <property type="molecule type" value="Genomic_DNA"/>
</dbReference>
<evidence type="ECO:0000259" key="6">
    <source>
        <dbReference type="Pfam" id="PF00703"/>
    </source>
</evidence>
<feature type="domain" description="Glycoside hydrolase family 2 immunoglobulin-like beta-sandwich" evidence="6">
    <location>
        <begin position="225"/>
        <end position="290"/>
    </location>
</feature>
<dbReference type="Gene3D" id="2.60.40.10">
    <property type="entry name" value="Immunoglobulins"/>
    <property type="match status" value="1"/>
</dbReference>
<dbReference type="InterPro" id="IPR006102">
    <property type="entry name" value="Ig-like_GH2"/>
</dbReference>
<dbReference type="InterPro" id="IPR036156">
    <property type="entry name" value="Beta-gal/glucu_dom_sf"/>
</dbReference>
<protein>
    <recommendedName>
        <fullName evidence="3">beta-mannosidase</fullName>
        <ecNumber evidence="3">3.2.1.25</ecNumber>
    </recommendedName>
</protein>
<evidence type="ECO:0000256" key="1">
    <source>
        <dbReference type="ARBA" id="ARBA00000829"/>
    </source>
</evidence>
<dbReference type="PANTHER" id="PTHR43730:SF1">
    <property type="entry name" value="BETA-MANNOSIDASE"/>
    <property type="match status" value="1"/>
</dbReference>
<evidence type="ECO:0000313" key="9">
    <source>
        <dbReference type="Proteomes" id="UP000579945"/>
    </source>
</evidence>
<gene>
    <name evidence="8" type="ORF">FHR33_009486</name>
</gene>
<sequence>MTPLRPLHDSWTVRSASGEVVAPATVPGCVHTDLLAAGLIPDPYLDANEDALTWIGGEEWHYESAFQWDGTGHERTDLVCEGLDTVARIELNGVVIGRSANMHRSYRFEAAHALRPGANRLSVVFSSAVEHAERLREELGFRPGAYAAPYNFIRKMACNFGWDWGPALVTAGIWKPIGLHSWSGARLAEVRPVVTVEGGVGRVAVHVEVERSARSEGQLWVTAAVAGVSVVGALPPGADSAVVELEVPDPALWWPRGYGEQPLHELEVILAAAPGAGDVLDRRQVRIGFRTVELDTEAGAFTLKVNGVAVFAKGVNWIPDDCFPSRIGRDRYAARLVQACEAGVNLMRVWGGGLYESDDFYDLCDELGLLVWQDFLFACAAYPEETPLREEVEAEARQNVARLMPHPSLALWCGNNENIWGYADWNWREPLEGRTWGEGYYLDLLPGIVGELDPGRPYWPGSPYSGSMDVHPNDPGHHNIHIWDVWNERDYTAYREYTPRFVAEFGFQAPAAYATIRRAISDEPPAPDSPGLLHHQKAIDGNRKLAAGLEAHFPAPVTFDDWHYLTQVNQARAIQLGVEHFRSLWPHCAGAVVWQLNDCWPVTSWSAIDGDGRKKPLYHALRRAYADRLLTVQPRGEGLAVVAVNDGPEAWTAEVRAVRHAMDGSELRAQSFTLEVQPRGAATAHLTIATPGDPARELITVTAGEHRAWWFFLPDKDLDLPAADFTLTVEGREVLVEAHTLVRDLTIYPDRVDPAAEVDDQLITLLPGESHRFTLSRPVAEPPVRCVNERRGEASTR</sequence>
<keyword evidence="5 8" id="KW-0326">Glycosidase</keyword>
<organism evidence="8 9">
    <name type="scientific">Nonomuraea dietziae</name>
    <dbReference type="NCBI Taxonomy" id="65515"/>
    <lineage>
        <taxon>Bacteria</taxon>
        <taxon>Bacillati</taxon>
        <taxon>Actinomycetota</taxon>
        <taxon>Actinomycetes</taxon>
        <taxon>Streptosporangiales</taxon>
        <taxon>Streptosporangiaceae</taxon>
        <taxon>Nonomuraea</taxon>
    </lineage>
</organism>
<dbReference type="InterPro" id="IPR017853">
    <property type="entry name" value="GH"/>
</dbReference>
<keyword evidence="4 8" id="KW-0378">Hydrolase</keyword>
<comment type="caution">
    <text evidence="8">The sequence shown here is derived from an EMBL/GenBank/DDBJ whole genome shotgun (WGS) entry which is preliminary data.</text>
</comment>
<dbReference type="Pfam" id="PF00703">
    <property type="entry name" value="Glyco_hydro_2"/>
    <property type="match status" value="1"/>
</dbReference>
<name>A0A7W5YUK5_9ACTN</name>
<keyword evidence="9" id="KW-1185">Reference proteome</keyword>
<dbReference type="Gene3D" id="2.60.120.260">
    <property type="entry name" value="Galactose-binding domain-like"/>
    <property type="match status" value="1"/>
</dbReference>
<feature type="domain" description="Beta-mannosidase-like galactose-binding" evidence="7">
    <location>
        <begin position="11"/>
        <end position="175"/>
    </location>
</feature>
<dbReference type="PANTHER" id="PTHR43730">
    <property type="entry name" value="BETA-MANNOSIDASE"/>
    <property type="match status" value="1"/>
</dbReference>
<comment type="catalytic activity">
    <reaction evidence="1">
        <text>Hydrolysis of terminal, non-reducing beta-D-mannose residues in beta-D-mannosides.</text>
        <dbReference type="EC" id="3.2.1.25"/>
    </reaction>
</comment>
<dbReference type="InterPro" id="IPR050887">
    <property type="entry name" value="Beta-mannosidase_GH2"/>
</dbReference>
<accession>A0A7W5YUK5</accession>
<dbReference type="Gene3D" id="3.20.20.80">
    <property type="entry name" value="Glycosidases"/>
    <property type="match status" value="1"/>
</dbReference>
<dbReference type="GeneID" id="95395481"/>
<dbReference type="GO" id="GO:0006516">
    <property type="term" value="P:glycoprotein catabolic process"/>
    <property type="evidence" value="ECO:0007669"/>
    <property type="project" value="TreeGrafter"/>
</dbReference>
<dbReference type="AlphaFoldDB" id="A0A7W5YUK5"/>
<dbReference type="SUPFAM" id="SSF51445">
    <property type="entry name" value="(Trans)glycosidases"/>
    <property type="match status" value="1"/>
</dbReference>
<dbReference type="InterPro" id="IPR008979">
    <property type="entry name" value="Galactose-bd-like_sf"/>
</dbReference>
<reference evidence="8 9" key="1">
    <citation type="submission" date="2020-08" db="EMBL/GenBank/DDBJ databases">
        <title>Sequencing the genomes of 1000 actinobacteria strains.</title>
        <authorList>
            <person name="Klenk H.-P."/>
        </authorList>
    </citation>
    <scope>NUCLEOTIDE SEQUENCE [LARGE SCALE GENOMIC DNA]</scope>
    <source>
        <strain evidence="8 9">DSM 44320</strain>
    </source>
</reference>
<dbReference type="FunFam" id="3.20.20.80:FF:000050">
    <property type="entry name" value="Beta-mannosidase B"/>
    <property type="match status" value="1"/>
</dbReference>
<proteinExistence type="inferred from homology"/>
<dbReference type="Pfam" id="PF22666">
    <property type="entry name" value="Glyco_hydro_2_N2"/>
    <property type="match status" value="1"/>
</dbReference>
<comment type="similarity">
    <text evidence="2">Belongs to the glycosyl hydrolase 2 family.</text>
</comment>
<dbReference type="GO" id="GO:0005975">
    <property type="term" value="P:carbohydrate metabolic process"/>
    <property type="evidence" value="ECO:0007669"/>
    <property type="project" value="InterPro"/>
</dbReference>
<dbReference type="Proteomes" id="UP000579945">
    <property type="component" value="Unassembled WGS sequence"/>
</dbReference>
<dbReference type="InterPro" id="IPR013783">
    <property type="entry name" value="Ig-like_fold"/>
</dbReference>
<dbReference type="EC" id="3.2.1.25" evidence="3"/>
<evidence type="ECO:0000256" key="5">
    <source>
        <dbReference type="ARBA" id="ARBA00023295"/>
    </source>
</evidence>
<dbReference type="RefSeq" id="WP_183661893.1">
    <property type="nucleotide sequence ID" value="NZ_JACIBV010000002.1"/>
</dbReference>
<evidence type="ECO:0000256" key="2">
    <source>
        <dbReference type="ARBA" id="ARBA00007401"/>
    </source>
</evidence>